<dbReference type="AlphaFoldDB" id="A0AAF0IVT5"/>
<feature type="region of interest" description="Disordered" evidence="1">
    <location>
        <begin position="25"/>
        <end position="90"/>
    </location>
</feature>
<gene>
    <name evidence="2" type="ORF">MCAP1_002215</name>
</gene>
<dbReference type="EMBL" id="CP119911">
    <property type="protein sequence ID" value="WFD19971.1"/>
    <property type="molecule type" value="Genomic_DNA"/>
</dbReference>
<accession>A0AAF0IVT5</accession>
<evidence type="ECO:0000313" key="2">
    <source>
        <dbReference type="EMBL" id="WFD19971.1"/>
    </source>
</evidence>
<dbReference type="Proteomes" id="UP001220961">
    <property type="component" value="Chromosome 4"/>
</dbReference>
<evidence type="ECO:0000313" key="3">
    <source>
        <dbReference type="Proteomes" id="UP001220961"/>
    </source>
</evidence>
<keyword evidence="3" id="KW-1185">Reference proteome</keyword>
<evidence type="ECO:0000256" key="1">
    <source>
        <dbReference type="SAM" id="MobiDB-lite"/>
    </source>
</evidence>
<protein>
    <submittedName>
        <fullName evidence="2">Uncharacterized protein</fullName>
    </submittedName>
</protein>
<name>A0AAF0IVT5_9BASI</name>
<reference evidence="2" key="1">
    <citation type="submission" date="2023-03" db="EMBL/GenBank/DDBJ databases">
        <title>Mating type loci evolution in Malassezia.</title>
        <authorList>
            <person name="Coelho M.A."/>
        </authorList>
    </citation>
    <scope>NUCLEOTIDE SEQUENCE</scope>
    <source>
        <strain evidence="2">CBS 10434</strain>
    </source>
</reference>
<sequence>MATFYPLPHELNQAVLRSLGIGSSKDAGVANMSDGSSARSSPGLMQPAMGYPSDMDMDAGVPSSTHGPQCKSIPQLSVHEDQPAVLAYSP</sequence>
<proteinExistence type="predicted"/>
<organism evidence="2 3">
    <name type="scientific">Malassezia caprae</name>
    <dbReference type="NCBI Taxonomy" id="1381934"/>
    <lineage>
        <taxon>Eukaryota</taxon>
        <taxon>Fungi</taxon>
        <taxon>Dikarya</taxon>
        <taxon>Basidiomycota</taxon>
        <taxon>Ustilaginomycotina</taxon>
        <taxon>Malasseziomycetes</taxon>
        <taxon>Malasseziales</taxon>
        <taxon>Malasseziaceae</taxon>
        <taxon>Malassezia</taxon>
    </lineage>
</organism>
<feature type="compositionally biased region" description="Polar residues" evidence="1">
    <location>
        <begin position="62"/>
        <end position="75"/>
    </location>
</feature>